<keyword evidence="3 15" id="KW-0808">Transferase</keyword>
<dbReference type="InterPro" id="IPR011246">
    <property type="entry name" value="DAP_dec_asp_kin"/>
</dbReference>
<dbReference type="PRINTS" id="PR01179">
    <property type="entry name" value="ODADCRBXLASE"/>
</dbReference>
<dbReference type="InterPro" id="IPR002986">
    <property type="entry name" value="DAP_deCOOHase_LysA"/>
</dbReference>
<dbReference type="PIRSF" id="PIRSF036459">
    <property type="entry name" value="DAP_dec_asp_kin"/>
    <property type="match status" value="1"/>
</dbReference>
<comment type="pathway">
    <text evidence="12">Amino-acid biosynthesis; L-threonine biosynthesis; L-threonine from L-aspartate: step 1/5.</text>
</comment>
<dbReference type="SUPFAM" id="SSF55021">
    <property type="entry name" value="ACT-like"/>
    <property type="match status" value="2"/>
</dbReference>
<dbReference type="RefSeq" id="WP_057660364.1">
    <property type="nucleotide sequence ID" value="NZ_LDJL01000017.1"/>
</dbReference>
<keyword evidence="7" id="KW-0067">ATP-binding</keyword>
<dbReference type="SUPFAM" id="SSF53633">
    <property type="entry name" value="Carbamate kinase-like"/>
    <property type="match status" value="1"/>
</dbReference>
<dbReference type="Gene3D" id="3.30.70.260">
    <property type="match status" value="2"/>
</dbReference>
<dbReference type="SUPFAM" id="SSF51419">
    <property type="entry name" value="PLP-binding barrel"/>
    <property type="match status" value="1"/>
</dbReference>
<evidence type="ECO:0000256" key="9">
    <source>
        <dbReference type="ARBA" id="ARBA00023239"/>
    </source>
</evidence>
<comment type="pathway">
    <text evidence="2 12">Amino-acid biosynthesis; L-lysine biosynthesis via DAP pathway; (S)-tetrahydrodipicolinate from L-aspartate: step 1/4.</text>
</comment>
<evidence type="ECO:0000256" key="5">
    <source>
        <dbReference type="ARBA" id="ARBA00022777"/>
    </source>
</evidence>
<dbReference type="NCBIfam" id="TIGR01048">
    <property type="entry name" value="lysA"/>
    <property type="match status" value="1"/>
</dbReference>
<evidence type="ECO:0000256" key="12">
    <source>
        <dbReference type="RuleBase" id="RU004249"/>
    </source>
</evidence>
<gene>
    <name evidence="15" type="ORF">ABB29_14645</name>
</gene>
<keyword evidence="8 11" id="KW-0663">Pyridoxal phosphate</keyword>
<dbReference type="Pfam" id="PF02784">
    <property type="entry name" value="Orn_Arg_deC_N"/>
    <property type="match status" value="1"/>
</dbReference>
<accession>A0A0R0CQ61</accession>
<dbReference type="UniPathway" id="UPA00051">
    <property type="reaction ID" value="UER00462"/>
</dbReference>
<evidence type="ECO:0000256" key="8">
    <source>
        <dbReference type="ARBA" id="ARBA00022898"/>
    </source>
</evidence>
<dbReference type="Gene3D" id="3.20.20.10">
    <property type="entry name" value="Alanine racemase"/>
    <property type="match status" value="1"/>
</dbReference>
<dbReference type="Gene3D" id="2.40.37.10">
    <property type="entry name" value="Lyase, Ornithine Decarboxylase, Chain A, domain 1"/>
    <property type="match status" value="1"/>
</dbReference>
<feature type="active site" description="Proton donor" evidence="11">
    <location>
        <position position="817"/>
    </location>
</feature>
<dbReference type="InterPro" id="IPR022657">
    <property type="entry name" value="De-COase2_CS"/>
</dbReference>
<dbReference type="PROSITE" id="PS00879">
    <property type="entry name" value="ODR_DC_2_2"/>
    <property type="match status" value="1"/>
</dbReference>
<evidence type="ECO:0000256" key="4">
    <source>
        <dbReference type="ARBA" id="ARBA00022741"/>
    </source>
</evidence>
<evidence type="ECO:0000256" key="7">
    <source>
        <dbReference type="ARBA" id="ARBA00022840"/>
    </source>
</evidence>
<dbReference type="PROSITE" id="PS00324">
    <property type="entry name" value="ASPARTOKINASE"/>
    <property type="match status" value="1"/>
</dbReference>
<dbReference type="InterPro" id="IPR001048">
    <property type="entry name" value="Asp/Glu/Uridylate_kinase"/>
</dbReference>
<evidence type="ECO:0000256" key="3">
    <source>
        <dbReference type="ARBA" id="ARBA00022679"/>
    </source>
</evidence>
<dbReference type="InterPro" id="IPR000183">
    <property type="entry name" value="Orn/DAP/Arg_de-COase"/>
</dbReference>
<dbReference type="GO" id="GO:0008836">
    <property type="term" value="F:diaminopimelate decarboxylase activity"/>
    <property type="evidence" value="ECO:0007669"/>
    <property type="project" value="UniProtKB-UniRule"/>
</dbReference>
<dbReference type="NCBIfam" id="NF006515">
    <property type="entry name" value="PRK08961.1"/>
    <property type="match status" value="1"/>
</dbReference>
<sequence length="886" mass="96599">MSSANPASDRWVVLKFGGTSVSRRHRWDNIGRIAKKRAQAQEARVLVVVSALSGVTNELTAIADGAADSNQRVQQLVQRHRDFVSELELDAETVLGQRLAALQALLVDERAGPRSLDWQAEVLAQGELLSSTIGAAYLAAQGLDFGWMDARDWLDATLLPNQTAWAQRLSVSCQTRRDDDWRARFNQQPHGLLLTQGFIARHPEHGTCVLGRGGSDTSAAYFGALLGAQRVEIWTDVPGMFTTNPREVPDARLLTRLDYHEAQEIATTGAKVLHPRSIKPCRDAGVPMAILDTERPELPGTSIDGNGVTVPGVKAVSRRNGIVLVSMEGIGMWQQVGFLADVFAMFRNHGLSVDLIGSSETNVTVSLDPSENLVNTDVLAALSNDLSQICRVKVIAPCTAVTLVGRGMRSLLHKLSDVWAMFGRERVHLISQSSNDLNLTFVIDEADAEGLLPVLHAALIDSGAMPTGDASVFGPRWREIEGQVRRRETPWWHAPEQREQLLALAQAGTPHYAYHLPTVRARARALAAISAIDRRFYAIKANSHPHILRTLVEEGFGLECVSQAELERVLREVPALAMDDILFTPSFAPRSEYAFALDRGVNVTLDNVEALQRWGELFQGRAIWLRVDLGRGDGHHEKVNTGGKASKFGLPLARLPEFVNLAQRLQVRIVGLHAHLGSGVETPQHWRQVCDELGGIAEQIGSIETIDIGGGLPIPYTADDEPFDLEAWGAGLEEIKAAYPGYQLAIEPGRFLVAESGVLLSRVTQVVDKQGIRRVGTDAGMNALMRPALYDAWHDVANLSRLADHQQDYFDVVGPICESSDVFGKRRPLPAATSEGDVLLFADAGAYGFSMANQYNLRALPVEAIIDGGGQAEVRAGVAQADVVAR</sequence>
<evidence type="ECO:0000256" key="11">
    <source>
        <dbReference type="PIRSR" id="PIRSR600183-50"/>
    </source>
</evidence>
<organism evidence="15 16">
    <name type="scientific">Pseudoxanthomonas dokdonensis</name>
    <dbReference type="NCBI Taxonomy" id="344882"/>
    <lineage>
        <taxon>Bacteria</taxon>
        <taxon>Pseudomonadati</taxon>
        <taxon>Pseudomonadota</taxon>
        <taxon>Gammaproteobacteria</taxon>
        <taxon>Lysobacterales</taxon>
        <taxon>Lysobacteraceae</taxon>
        <taxon>Pseudoxanthomonas</taxon>
    </lineage>
</organism>
<dbReference type="InterPro" id="IPR022653">
    <property type="entry name" value="De-COase2_pyr-phos_BS"/>
</dbReference>
<dbReference type="PROSITE" id="PS00878">
    <property type="entry name" value="ODR_DC_2_1"/>
    <property type="match status" value="1"/>
</dbReference>
<keyword evidence="12" id="KW-0028">Amino-acid biosynthesis</keyword>
<dbReference type="PANTHER" id="PTHR43727:SF2">
    <property type="entry name" value="GROUP IV DECARBOXYLASE"/>
    <property type="match status" value="1"/>
</dbReference>
<dbReference type="AlphaFoldDB" id="A0A0R0CQ61"/>
<dbReference type="SUPFAM" id="SSF50621">
    <property type="entry name" value="Alanine racemase C-terminal domain-like"/>
    <property type="match status" value="1"/>
</dbReference>
<dbReference type="InterPro" id="IPR022644">
    <property type="entry name" value="De-COase2_N"/>
</dbReference>
<dbReference type="InterPro" id="IPR029066">
    <property type="entry name" value="PLP-binding_barrel"/>
</dbReference>
<feature type="modified residue" description="N6-(pyridoxal phosphate)lysine" evidence="11">
    <location>
        <position position="540"/>
    </location>
</feature>
<evidence type="ECO:0000313" key="15">
    <source>
        <dbReference type="EMBL" id="KRG68014.1"/>
    </source>
</evidence>
<dbReference type="InterPro" id="IPR045865">
    <property type="entry name" value="ACT-like_dom_sf"/>
</dbReference>
<comment type="caution">
    <text evidence="15">The sequence shown here is derived from an EMBL/GenBank/DDBJ whole genome shotgun (WGS) entry which is preliminary data.</text>
</comment>
<dbReference type="PRINTS" id="PR01181">
    <property type="entry name" value="DAPDCRBXLASE"/>
</dbReference>
<dbReference type="EMBL" id="LDJL01000017">
    <property type="protein sequence ID" value="KRG68014.1"/>
    <property type="molecule type" value="Genomic_DNA"/>
</dbReference>
<evidence type="ECO:0000313" key="16">
    <source>
        <dbReference type="Proteomes" id="UP000052052"/>
    </source>
</evidence>
<evidence type="ECO:0000256" key="6">
    <source>
        <dbReference type="ARBA" id="ARBA00022793"/>
    </source>
</evidence>
<dbReference type="PANTHER" id="PTHR43727">
    <property type="entry name" value="DIAMINOPIMELATE DECARBOXYLASE"/>
    <property type="match status" value="1"/>
</dbReference>
<keyword evidence="5 15" id="KW-0418">Kinase</keyword>
<dbReference type="GO" id="GO:0005524">
    <property type="term" value="F:ATP binding"/>
    <property type="evidence" value="ECO:0007669"/>
    <property type="project" value="UniProtKB-KW"/>
</dbReference>
<evidence type="ECO:0000256" key="2">
    <source>
        <dbReference type="ARBA" id="ARBA00004766"/>
    </source>
</evidence>
<dbReference type="Pfam" id="PF00696">
    <property type="entry name" value="AA_kinase"/>
    <property type="match status" value="1"/>
</dbReference>
<dbReference type="STRING" id="344882.ABB29_14645"/>
<keyword evidence="9 15" id="KW-0456">Lyase</keyword>
<dbReference type="OrthoDB" id="9802241at2"/>
<evidence type="ECO:0000256" key="1">
    <source>
        <dbReference type="ARBA" id="ARBA00001933"/>
    </source>
</evidence>
<keyword evidence="6" id="KW-0210">Decarboxylase</keyword>
<dbReference type="UniPathway" id="UPA00050">
    <property type="reaction ID" value="UER00461"/>
</dbReference>
<dbReference type="InterPro" id="IPR001341">
    <property type="entry name" value="Asp_kinase"/>
</dbReference>
<proteinExistence type="predicted"/>
<name>A0A0R0CQ61_9GAMM</name>
<reference evidence="15 16" key="1">
    <citation type="submission" date="2015-05" db="EMBL/GenBank/DDBJ databases">
        <title>Genome sequencing and analysis of members of genus Stenotrophomonas.</title>
        <authorList>
            <person name="Patil P.P."/>
            <person name="Midha S."/>
            <person name="Patil P.B."/>
        </authorList>
    </citation>
    <scope>NUCLEOTIDE SEQUENCE [LARGE SCALE GENOMIC DNA]</scope>
    <source>
        <strain evidence="15 16">DSM 21858</strain>
    </source>
</reference>
<dbReference type="GO" id="GO:0004072">
    <property type="term" value="F:aspartate kinase activity"/>
    <property type="evidence" value="ECO:0007669"/>
    <property type="project" value="InterPro"/>
</dbReference>
<dbReference type="FunFam" id="3.20.20.10:FF:000008">
    <property type="entry name" value="Ornithine decarboxylase"/>
    <property type="match status" value="1"/>
</dbReference>
<dbReference type="InterPro" id="IPR036393">
    <property type="entry name" value="AceGlu_kinase-like_sf"/>
</dbReference>
<dbReference type="EC" id="4.1.1.20" evidence="10"/>
<keyword evidence="4" id="KW-0547">Nucleotide-binding</keyword>
<evidence type="ECO:0000259" key="13">
    <source>
        <dbReference type="Pfam" id="PF00696"/>
    </source>
</evidence>
<dbReference type="GO" id="GO:0009089">
    <property type="term" value="P:lysine biosynthetic process via diaminopimelate"/>
    <property type="evidence" value="ECO:0007669"/>
    <property type="project" value="UniProtKB-UniRule"/>
</dbReference>
<dbReference type="PATRIC" id="fig|344882.3.peg.1317"/>
<dbReference type="Gene3D" id="3.40.1160.10">
    <property type="entry name" value="Acetylglutamate kinase-like"/>
    <property type="match status" value="1"/>
</dbReference>
<dbReference type="InterPro" id="IPR042199">
    <property type="entry name" value="AsparK_Bifunc_asparK/hSer_DH"/>
</dbReference>
<dbReference type="NCBIfam" id="TIGR00657">
    <property type="entry name" value="asp_kinases"/>
    <property type="match status" value="1"/>
</dbReference>
<dbReference type="CDD" id="cd04935">
    <property type="entry name" value="ACT_AKiii-DAPDC_1"/>
    <property type="match status" value="1"/>
</dbReference>
<dbReference type="Gene3D" id="1.20.120.1320">
    <property type="entry name" value="Aspartokinase, catalytic domain"/>
    <property type="match status" value="1"/>
</dbReference>
<dbReference type="InterPro" id="IPR009006">
    <property type="entry name" value="Ala_racemase/Decarboxylase_C"/>
</dbReference>
<feature type="domain" description="Orn/DAP/Arg decarboxylase 2 N-terminal" evidence="14">
    <location>
        <begin position="532"/>
        <end position="754"/>
    </location>
</feature>
<comment type="pathway">
    <text evidence="12">Amino-acid biosynthesis; L-methionine biosynthesis via de novo pathway; L-homoserine from L-aspartate: step 1/3.</text>
</comment>
<dbReference type="InterPro" id="IPR018042">
    <property type="entry name" value="Aspartate_kinase_CS"/>
</dbReference>
<dbReference type="GO" id="GO:0009088">
    <property type="term" value="P:threonine biosynthetic process"/>
    <property type="evidence" value="ECO:0007669"/>
    <property type="project" value="UniProtKB-UniPathway"/>
</dbReference>
<evidence type="ECO:0000256" key="10">
    <source>
        <dbReference type="NCBIfam" id="TIGR01048"/>
    </source>
</evidence>
<feature type="domain" description="Aspartate/glutamate/uridylate kinase" evidence="13">
    <location>
        <begin position="11"/>
        <end position="292"/>
    </location>
</feature>
<keyword evidence="16" id="KW-1185">Reference proteome</keyword>
<protein>
    <recommendedName>
        <fullName evidence="10">Diaminopimelate decarboxylase</fullName>
        <ecNumber evidence="10">4.1.1.20</ecNumber>
    </recommendedName>
</protein>
<evidence type="ECO:0000259" key="14">
    <source>
        <dbReference type="Pfam" id="PF02784"/>
    </source>
</evidence>
<dbReference type="Proteomes" id="UP000052052">
    <property type="component" value="Unassembled WGS sequence"/>
</dbReference>
<dbReference type="UniPathway" id="UPA00034">
    <property type="reaction ID" value="UER00015"/>
</dbReference>
<comment type="cofactor">
    <cofactor evidence="1 11">
        <name>pyridoxal 5'-phosphate</name>
        <dbReference type="ChEBI" id="CHEBI:597326"/>
    </cofactor>
</comment>